<evidence type="ECO:0000256" key="6">
    <source>
        <dbReference type="ARBA" id="ARBA00022525"/>
    </source>
</evidence>
<feature type="domain" description="PA" evidence="21">
    <location>
        <begin position="102"/>
        <end position="191"/>
    </location>
</feature>
<dbReference type="Gene3D" id="3.40.630.10">
    <property type="entry name" value="Zn peptidases"/>
    <property type="match status" value="1"/>
</dbReference>
<keyword evidence="18" id="KW-0458">Lysosome</keyword>
<dbReference type="Pfam" id="PF02225">
    <property type="entry name" value="PA"/>
    <property type="match status" value="1"/>
</dbReference>
<keyword evidence="24" id="KW-1185">Reference proteome</keyword>
<keyword evidence="10" id="KW-0732">Signal</keyword>
<evidence type="ECO:0000313" key="24">
    <source>
        <dbReference type="Proteomes" id="UP000199076"/>
    </source>
</evidence>
<evidence type="ECO:0000256" key="1">
    <source>
        <dbReference type="ARBA" id="ARBA00004240"/>
    </source>
</evidence>
<keyword evidence="13" id="KW-0862">Zinc</keyword>
<keyword evidence="12" id="KW-0256">Endoplasmic reticulum</keyword>
<keyword evidence="8" id="KW-0645">Protease</keyword>
<feature type="domain" description="Peptidase M28" evidence="22">
    <location>
        <begin position="216"/>
        <end position="403"/>
    </location>
</feature>
<dbReference type="GO" id="GO:0046872">
    <property type="term" value="F:metal ion binding"/>
    <property type="evidence" value="ECO:0007669"/>
    <property type="project" value="UniProtKB-KW"/>
</dbReference>
<dbReference type="GO" id="GO:0005576">
    <property type="term" value="C:extracellular region"/>
    <property type="evidence" value="ECO:0007669"/>
    <property type="project" value="UniProtKB-SubCell"/>
</dbReference>
<dbReference type="SUPFAM" id="SSF52025">
    <property type="entry name" value="PA domain"/>
    <property type="match status" value="1"/>
</dbReference>
<sequence>MDIDRALGRAWRDDAPWDLLTRLCELDDRLGGHPGEARAAELVGDALRDAGVRDVETHPFEMARWTRGRTALTVAVPDRDLEREFEAVALPYSPAGEVDAALVDVGHGTPEEIADADLRDRVALASTGTPVGADRRIHRMEKVGQAADAGAAAFIFANHAPGQLPPTGALRFGEAAAIPGVGVSAETGDWLREYADAGASVSLSVTADTERGTSRNVVGHLGPDTDDATLLVAHLDGHDVGEAALDNGCGVAVLLGALRILGHIESGLGTRVVVAAVGSEELGLLGSEALAADLDPDRLRAVVNCDGVGRFRRLRALTHTSDVLTDLATGVADDLNHPLEVSERPHPYSDHWPFLRRGVPAIQLHSERPDDEGHWERGWTHTRADTREKADVRTLREHAMVTALLIRRLASDGRAPPRVDPATVRERLVETGAKPGMVAAGIWPDEW</sequence>
<gene>
    <name evidence="23" type="ORF">SAMN05216218_106178</name>
</gene>
<keyword evidence="7 23" id="KW-0121">Carboxypeptidase</keyword>
<evidence type="ECO:0000259" key="22">
    <source>
        <dbReference type="Pfam" id="PF04389"/>
    </source>
</evidence>
<evidence type="ECO:0000256" key="19">
    <source>
        <dbReference type="ARBA" id="ARBA00025833"/>
    </source>
</evidence>
<comment type="subunit">
    <text evidence="19">Homodimer. The monomeric form is inactive while the homodimer is active.</text>
</comment>
<evidence type="ECO:0000256" key="7">
    <source>
        <dbReference type="ARBA" id="ARBA00022645"/>
    </source>
</evidence>
<evidence type="ECO:0000256" key="15">
    <source>
        <dbReference type="ARBA" id="ARBA00023049"/>
    </source>
</evidence>
<evidence type="ECO:0000256" key="16">
    <source>
        <dbReference type="ARBA" id="ARBA00023145"/>
    </source>
</evidence>
<accession>A0A1G7L6C9</accession>
<keyword evidence="17" id="KW-0325">Glycoprotein</keyword>
<dbReference type="InterPro" id="IPR039866">
    <property type="entry name" value="CPQ"/>
</dbReference>
<dbReference type="STRING" id="660518.SAMN05216218_106178"/>
<evidence type="ECO:0000256" key="2">
    <source>
        <dbReference type="ARBA" id="ARBA00004371"/>
    </source>
</evidence>
<keyword evidence="6" id="KW-0964">Secreted</keyword>
<evidence type="ECO:0000313" key="23">
    <source>
        <dbReference type="EMBL" id="SDF44926.1"/>
    </source>
</evidence>
<name>A0A1G7L6C9_9EURY</name>
<evidence type="ECO:0000259" key="21">
    <source>
        <dbReference type="Pfam" id="PF02225"/>
    </source>
</evidence>
<evidence type="ECO:0000256" key="20">
    <source>
        <dbReference type="ARBA" id="ARBA00033328"/>
    </source>
</evidence>
<dbReference type="SUPFAM" id="SSF53187">
    <property type="entry name" value="Zn-dependent exopeptidases"/>
    <property type="match status" value="1"/>
</dbReference>
<evidence type="ECO:0000256" key="13">
    <source>
        <dbReference type="ARBA" id="ARBA00022833"/>
    </source>
</evidence>
<keyword evidence="14" id="KW-0333">Golgi apparatus</keyword>
<evidence type="ECO:0000256" key="9">
    <source>
        <dbReference type="ARBA" id="ARBA00022723"/>
    </source>
</evidence>
<dbReference type="InterPro" id="IPR046450">
    <property type="entry name" value="PA_dom_sf"/>
</dbReference>
<dbReference type="Pfam" id="PF04389">
    <property type="entry name" value="Peptidase_M28"/>
    <property type="match status" value="1"/>
</dbReference>
<dbReference type="InterPro" id="IPR003137">
    <property type="entry name" value="PA_domain"/>
</dbReference>
<protein>
    <recommendedName>
        <fullName evidence="5">Carboxypeptidase Q</fullName>
    </recommendedName>
    <alternativeName>
        <fullName evidence="20">Plasma glutamate carboxypeptidase</fullName>
    </alternativeName>
</protein>
<dbReference type="PANTHER" id="PTHR12053">
    <property type="entry name" value="PROTEASE FAMILY M28 PLASMA GLUTAMATE CARBOXYPEPTIDASE-RELATED"/>
    <property type="match status" value="1"/>
</dbReference>
<dbReference type="Proteomes" id="UP000199076">
    <property type="component" value="Unassembled WGS sequence"/>
</dbReference>
<dbReference type="EMBL" id="FNBK01000006">
    <property type="protein sequence ID" value="SDF44926.1"/>
    <property type="molecule type" value="Genomic_DNA"/>
</dbReference>
<dbReference type="GO" id="GO:0006508">
    <property type="term" value="P:proteolysis"/>
    <property type="evidence" value="ECO:0007669"/>
    <property type="project" value="UniProtKB-KW"/>
</dbReference>
<evidence type="ECO:0000256" key="4">
    <source>
        <dbReference type="ARBA" id="ARBA00004613"/>
    </source>
</evidence>
<keyword evidence="9" id="KW-0479">Metal-binding</keyword>
<keyword evidence="11" id="KW-0378">Hydrolase</keyword>
<comment type="subcellular location">
    <subcellularLocation>
        <location evidence="1">Endoplasmic reticulum</location>
    </subcellularLocation>
    <subcellularLocation>
        <location evidence="3">Golgi apparatus</location>
    </subcellularLocation>
    <subcellularLocation>
        <location evidence="2">Lysosome</location>
    </subcellularLocation>
    <subcellularLocation>
        <location evidence="4">Secreted</location>
    </subcellularLocation>
</comment>
<dbReference type="GO" id="GO:0070573">
    <property type="term" value="F:metallodipeptidase activity"/>
    <property type="evidence" value="ECO:0007669"/>
    <property type="project" value="InterPro"/>
</dbReference>
<dbReference type="OrthoDB" id="18376at2157"/>
<dbReference type="InterPro" id="IPR007484">
    <property type="entry name" value="Peptidase_M28"/>
</dbReference>
<organism evidence="23 24">
    <name type="scientific">Halorientalis regularis</name>
    <dbReference type="NCBI Taxonomy" id="660518"/>
    <lineage>
        <taxon>Archaea</taxon>
        <taxon>Methanobacteriati</taxon>
        <taxon>Methanobacteriota</taxon>
        <taxon>Stenosarchaea group</taxon>
        <taxon>Halobacteria</taxon>
        <taxon>Halobacteriales</taxon>
        <taxon>Haloarculaceae</taxon>
        <taxon>Halorientalis</taxon>
    </lineage>
</organism>
<proteinExistence type="predicted"/>
<dbReference type="AlphaFoldDB" id="A0A1G7L6C9"/>
<evidence type="ECO:0000256" key="10">
    <source>
        <dbReference type="ARBA" id="ARBA00022729"/>
    </source>
</evidence>
<evidence type="ECO:0000256" key="11">
    <source>
        <dbReference type="ARBA" id="ARBA00022801"/>
    </source>
</evidence>
<evidence type="ECO:0000256" key="14">
    <source>
        <dbReference type="ARBA" id="ARBA00023034"/>
    </source>
</evidence>
<keyword evidence="16" id="KW-0865">Zymogen</keyword>
<evidence type="ECO:0000256" key="3">
    <source>
        <dbReference type="ARBA" id="ARBA00004555"/>
    </source>
</evidence>
<reference evidence="24" key="1">
    <citation type="submission" date="2016-10" db="EMBL/GenBank/DDBJ databases">
        <authorList>
            <person name="Varghese N."/>
            <person name="Submissions S."/>
        </authorList>
    </citation>
    <scope>NUCLEOTIDE SEQUENCE [LARGE SCALE GENOMIC DNA]</scope>
    <source>
        <strain evidence="24">IBRC-M 10760</strain>
    </source>
</reference>
<evidence type="ECO:0000256" key="18">
    <source>
        <dbReference type="ARBA" id="ARBA00023228"/>
    </source>
</evidence>
<dbReference type="RefSeq" id="WP_092691208.1">
    <property type="nucleotide sequence ID" value="NZ_FNBK01000006.1"/>
</dbReference>
<evidence type="ECO:0000256" key="8">
    <source>
        <dbReference type="ARBA" id="ARBA00022670"/>
    </source>
</evidence>
<dbReference type="GO" id="GO:0004180">
    <property type="term" value="F:carboxypeptidase activity"/>
    <property type="evidence" value="ECO:0007669"/>
    <property type="project" value="UniProtKB-KW"/>
</dbReference>
<evidence type="ECO:0000256" key="5">
    <source>
        <dbReference type="ARBA" id="ARBA00014116"/>
    </source>
</evidence>
<evidence type="ECO:0000256" key="12">
    <source>
        <dbReference type="ARBA" id="ARBA00022824"/>
    </source>
</evidence>
<keyword evidence="15" id="KW-0482">Metalloprotease</keyword>
<dbReference type="GO" id="GO:0005764">
    <property type="term" value="C:lysosome"/>
    <property type="evidence" value="ECO:0007669"/>
    <property type="project" value="UniProtKB-SubCell"/>
</dbReference>
<dbReference type="PANTHER" id="PTHR12053:SF3">
    <property type="entry name" value="CARBOXYPEPTIDASE Q"/>
    <property type="match status" value="1"/>
</dbReference>
<dbReference type="Gene3D" id="3.50.30.30">
    <property type="match status" value="1"/>
</dbReference>
<evidence type="ECO:0000256" key="17">
    <source>
        <dbReference type="ARBA" id="ARBA00023180"/>
    </source>
</evidence>